<proteinExistence type="predicted"/>
<protein>
    <recommendedName>
        <fullName evidence="1">DUF551 domain-containing protein</fullName>
    </recommendedName>
</protein>
<sequence>MEWIAVKDRLPEKDAPYLVFAESADPEKPFIQIAWYETNGFGWSLIPSVWVKALTHWMPLPPRPEKVALRKEASYNESEICSCGHRHGLHTTNRHGLSANGMCLIDGCECMKFRPILHIVGL</sequence>
<dbReference type="EMBL" id="MT144763">
    <property type="protein sequence ID" value="QJH99008.1"/>
    <property type="molecule type" value="Genomic_DNA"/>
</dbReference>
<dbReference type="EMBL" id="MT143977">
    <property type="protein sequence ID" value="QJA44591.1"/>
    <property type="molecule type" value="Genomic_DNA"/>
</dbReference>
<dbReference type="AlphaFoldDB" id="A0A6H1ZAY1"/>
<organism evidence="2">
    <name type="scientific">viral metagenome</name>
    <dbReference type="NCBI Taxonomy" id="1070528"/>
    <lineage>
        <taxon>unclassified sequences</taxon>
        <taxon>metagenomes</taxon>
        <taxon>organismal metagenomes</taxon>
    </lineage>
</organism>
<accession>A0A6H1ZAY1</accession>
<name>A0A6H1ZAY1_9ZZZZ</name>
<gene>
    <name evidence="2" type="ORF">TM448A00111_0094</name>
    <name evidence="3" type="ORF">TM448B01464_0013</name>
</gene>
<dbReference type="Pfam" id="PF04448">
    <property type="entry name" value="DUF551"/>
    <property type="match status" value="1"/>
</dbReference>
<feature type="domain" description="DUF551" evidence="1">
    <location>
        <begin position="2"/>
        <end position="64"/>
    </location>
</feature>
<evidence type="ECO:0000259" key="1">
    <source>
        <dbReference type="Pfam" id="PF04448"/>
    </source>
</evidence>
<dbReference type="InterPro" id="IPR007539">
    <property type="entry name" value="DUF551"/>
</dbReference>
<evidence type="ECO:0000313" key="2">
    <source>
        <dbReference type="EMBL" id="QJA44591.1"/>
    </source>
</evidence>
<evidence type="ECO:0000313" key="3">
    <source>
        <dbReference type="EMBL" id="QJH99008.1"/>
    </source>
</evidence>
<reference evidence="2" key="1">
    <citation type="submission" date="2020-03" db="EMBL/GenBank/DDBJ databases">
        <title>The deep terrestrial virosphere.</title>
        <authorList>
            <person name="Holmfeldt K."/>
            <person name="Nilsson E."/>
            <person name="Simone D."/>
            <person name="Lopez-Fernandez M."/>
            <person name="Wu X."/>
            <person name="de Brujin I."/>
            <person name="Lundin D."/>
            <person name="Andersson A."/>
            <person name="Bertilsson S."/>
            <person name="Dopson M."/>
        </authorList>
    </citation>
    <scope>NUCLEOTIDE SEQUENCE</scope>
    <source>
        <strain evidence="2">TM448A00111</strain>
        <strain evidence="3">TM448B01464</strain>
    </source>
</reference>